<dbReference type="Proteomes" id="UP000886520">
    <property type="component" value="Chromosome 19"/>
</dbReference>
<dbReference type="AlphaFoldDB" id="A0A9D4Z8C6"/>
<dbReference type="OrthoDB" id="1895543at2759"/>
<protein>
    <submittedName>
        <fullName evidence="2">Uncharacterized protein</fullName>
    </submittedName>
</protein>
<feature type="transmembrane region" description="Helical" evidence="1">
    <location>
        <begin position="298"/>
        <end position="318"/>
    </location>
</feature>
<accession>A0A9D4Z8C6</accession>
<proteinExistence type="predicted"/>
<sequence>MQQSKSVVACLLGRDEHVQDGAEDGFWATEGAKAVDNLQSKLVWLGLFNYTTRWRHAKLVSSAMIFCIAAIAVPVLICTMVRCPNCLAAQQHPFQKVLQVSQTAISALSFFCLLFLLQKFGLQELLLLHDVSIFDPTAVQQGYVHELQHVFHRVLIILLPFFLVELVHSVLWFVYAHVYLGGGNGTIVKKVVMCCLWMGAWAYNNSTFLVMCLLFRLMCRLQVMRLQSYYQLLEGRGSSSALVMLQEHMRLRQQLLLISHRFRLFLLLSLCAITASHFAILFKVMASHGIVNFARTGDLVVCCAVQLVGLILCLYAAAKITHMAQRIVAIVSQWHAVATCVDDMEEDVGWAQHNIAPEILAHVQRPPDQAVVMGSSCSFCFDSPRPLVLVESGDEEGDLHETLQLLASTKDLLSNSHSFRKRHALVAYLQHCCAGISLYGFVLDRGCLYTIFALELSIVLWTLGKTLI</sequence>
<evidence type="ECO:0000313" key="3">
    <source>
        <dbReference type="Proteomes" id="UP000886520"/>
    </source>
</evidence>
<dbReference type="Pfam" id="PF12056">
    <property type="entry name" value="DUF3537"/>
    <property type="match status" value="1"/>
</dbReference>
<feature type="transmembrane region" description="Helical" evidence="1">
    <location>
        <begin position="59"/>
        <end position="77"/>
    </location>
</feature>
<feature type="transmembrane region" description="Helical" evidence="1">
    <location>
        <begin position="448"/>
        <end position="464"/>
    </location>
</feature>
<keyword evidence="1" id="KW-0812">Transmembrane</keyword>
<feature type="transmembrane region" description="Helical" evidence="1">
    <location>
        <begin position="264"/>
        <end position="286"/>
    </location>
</feature>
<dbReference type="PANTHER" id="PTHR31963:SF4">
    <property type="entry name" value="GUSTATORY RECEPTOR"/>
    <property type="match status" value="1"/>
</dbReference>
<feature type="transmembrane region" description="Helical" evidence="1">
    <location>
        <begin position="200"/>
        <end position="219"/>
    </location>
</feature>
<reference evidence="2" key="1">
    <citation type="submission" date="2021-01" db="EMBL/GenBank/DDBJ databases">
        <title>Adiantum capillus-veneris genome.</title>
        <authorList>
            <person name="Fang Y."/>
            <person name="Liao Q."/>
        </authorList>
    </citation>
    <scope>NUCLEOTIDE SEQUENCE</scope>
    <source>
        <strain evidence="2">H3</strain>
        <tissue evidence="2">Leaf</tissue>
    </source>
</reference>
<keyword evidence="1" id="KW-0472">Membrane</keyword>
<keyword evidence="3" id="KW-1185">Reference proteome</keyword>
<feature type="transmembrane region" description="Helical" evidence="1">
    <location>
        <begin position="154"/>
        <end position="180"/>
    </location>
</feature>
<name>A0A9D4Z8C6_ADICA</name>
<comment type="caution">
    <text evidence="2">The sequence shown here is derived from an EMBL/GenBank/DDBJ whole genome shotgun (WGS) entry which is preliminary data.</text>
</comment>
<evidence type="ECO:0000256" key="1">
    <source>
        <dbReference type="SAM" id="Phobius"/>
    </source>
</evidence>
<gene>
    <name evidence="2" type="ORF">GOP47_0020104</name>
</gene>
<dbReference type="InterPro" id="IPR021924">
    <property type="entry name" value="DUF3537"/>
</dbReference>
<feature type="transmembrane region" description="Helical" evidence="1">
    <location>
        <begin position="97"/>
        <end position="117"/>
    </location>
</feature>
<dbReference type="PANTHER" id="PTHR31963">
    <property type="entry name" value="RAS GUANINE NUCLEOTIDE EXCHANGE FACTOR K"/>
    <property type="match status" value="1"/>
</dbReference>
<feature type="transmembrane region" description="Helical" evidence="1">
    <location>
        <begin position="425"/>
        <end position="442"/>
    </location>
</feature>
<evidence type="ECO:0000313" key="2">
    <source>
        <dbReference type="EMBL" id="KAI5065409.1"/>
    </source>
</evidence>
<dbReference type="EMBL" id="JABFUD020000019">
    <property type="protein sequence ID" value="KAI5065409.1"/>
    <property type="molecule type" value="Genomic_DNA"/>
</dbReference>
<keyword evidence="1" id="KW-1133">Transmembrane helix</keyword>
<organism evidence="2 3">
    <name type="scientific">Adiantum capillus-veneris</name>
    <name type="common">Maidenhair fern</name>
    <dbReference type="NCBI Taxonomy" id="13818"/>
    <lineage>
        <taxon>Eukaryota</taxon>
        <taxon>Viridiplantae</taxon>
        <taxon>Streptophyta</taxon>
        <taxon>Embryophyta</taxon>
        <taxon>Tracheophyta</taxon>
        <taxon>Polypodiopsida</taxon>
        <taxon>Polypodiidae</taxon>
        <taxon>Polypodiales</taxon>
        <taxon>Pteridineae</taxon>
        <taxon>Pteridaceae</taxon>
        <taxon>Vittarioideae</taxon>
        <taxon>Adiantum</taxon>
    </lineage>
</organism>